<evidence type="ECO:0000256" key="1">
    <source>
        <dbReference type="SAM" id="Coils"/>
    </source>
</evidence>
<feature type="compositionally biased region" description="Polar residues" evidence="2">
    <location>
        <begin position="373"/>
        <end position="382"/>
    </location>
</feature>
<feature type="region of interest" description="Disordered" evidence="2">
    <location>
        <begin position="603"/>
        <end position="628"/>
    </location>
</feature>
<feature type="compositionally biased region" description="Polar residues" evidence="2">
    <location>
        <begin position="298"/>
        <end position="312"/>
    </location>
</feature>
<feature type="region of interest" description="Disordered" evidence="2">
    <location>
        <begin position="260"/>
        <end position="324"/>
    </location>
</feature>
<feature type="region of interest" description="Disordered" evidence="2">
    <location>
        <begin position="750"/>
        <end position="776"/>
    </location>
</feature>
<keyword evidence="1" id="KW-0175">Coiled coil</keyword>
<feature type="compositionally biased region" description="Basic and acidic residues" evidence="2">
    <location>
        <begin position="434"/>
        <end position="446"/>
    </location>
</feature>
<feature type="coiled-coil region" evidence="1">
    <location>
        <begin position="527"/>
        <end position="590"/>
    </location>
</feature>
<feature type="region of interest" description="Disordered" evidence="2">
    <location>
        <begin position="366"/>
        <end position="447"/>
    </location>
</feature>
<accession>F0VZY9</accession>
<dbReference type="AlphaFoldDB" id="F0VZY9"/>
<dbReference type="HOGENOM" id="CLU_336916_0_0_1"/>
<gene>
    <name evidence="3" type="primary">AlNc14C3G467</name>
    <name evidence="3" type="ORF">ALNC14_005030</name>
</gene>
<feature type="compositionally biased region" description="Basic and acidic residues" evidence="2">
    <location>
        <begin position="263"/>
        <end position="273"/>
    </location>
</feature>
<organism evidence="3">
    <name type="scientific">Albugo laibachii Nc14</name>
    <dbReference type="NCBI Taxonomy" id="890382"/>
    <lineage>
        <taxon>Eukaryota</taxon>
        <taxon>Sar</taxon>
        <taxon>Stramenopiles</taxon>
        <taxon>Oomycota</taxon>
        <taxon>Peronosporomycetes</taxon>
        <taxon>Albuginales</taxon>
        <taxon>Albuginaceae</taxon>
        <taxon>Albugo</taxon>
    </lineage>
</organism>
<feature type="compositionally biased region" description="Basic and acidic residues" evidence="2">
    <location>
        <begin position="1"/>
        <end position="18"/>
    </location>
</feature>
<feature type="compositionally biased region" description="Polar residues" evidence="2">
    <location>
        <begin position="422"/>
        <end position="433"/>
    </location>
</feature>
<feature type="region of interest" description="Disordered" evidence="2">
    <location>
        <begin position="1"/>
        <end position="27"/>
    </location>
</feature>
<name>F0VZY9_9STRA</name>
<feature type="region of interest" description="Disordered" evidence="2">
    <location>
        <begin position="662"/>
        <end position="682"/>
    </location>
</feature>
<reference evidence="3" key="2">
    <citation type="submission" date="2011-02" db="EMBL/GenBank/DDBJ databases">
        <authorList>
            <person name="MacLean D."/>
        </authorList>
    </citation>
    <scope>NUCLEOTIDE SEQUENCE</scope>
</reference>
<evidence type="ECO:0000256" key="2">
    <source>
        <dbReference type="SAM" id="MobiDB-lite"/>
    </source>
</evidence>
<protein>
    <submittedName>
        <fullName evidence="3">AlNc14C3G467 protein</fullName>
    </submittedName>
</protein>
<feature type="region of interest" description="Disordered" evidence="2">
    <location>
        <begin position="145"/>
        <end position="178"/>
    </location>
</feature>
<reference evidence="3" key="1">
    <citation type="journal article" date="2011" name="PLoS Biol.">
        <title>Gene gain and loss during evolution of obligate parasitism in the white rust pathogen of Arabidopsis thaliana.</title>
        <authorList>
            <person name="Kemen E."/>
            <person name="Gardiner A."/>
            <person name="Schultz-Larsen T."/>
            <person name="Kemen A.C."/>
            <person name="Balmuth A.L."/>
            <person name="Robert-Seilaniantz A."/>
            <person name="Bailey K."/>
            <person name="Holub E."/>
            <person name="Studholme D.J."/>
            <person name="Maclean D."/>
            <person name="Jones J.D."/>
        </authorList>
    </citation>
    <scope>NUCLEOTIDE SEQUENCE</scope>
</reference>
<evidence type="ECO:0000313" key="3">
    <source>
        <dbReference type="EMBL" id="CCA14360.1"/>
    </source>
</evidence>
<sequence>MDVEKRDNPVALEADHAVPTENEDSSQAESLALELLSDLISRSIGIMLERARVAGIFKQTSQAAVSSLISSLEIFAFAHSFQETGSTETMNKLMEQPPDVVIDVALARTRSEEENRARSHQLLRLFKHPTSPIRMKLPQLHARSLKSPVLPAKPNKICDPSPSETPSGRKPGQPYSLDTALTKPINLKRLVLCDRKVVALATTSKSPQSHSPMQRRRTKHSVCNVSVGPSVWHAISPEADSLSPGDSGANGSQSIQLQYSIQSKRDRLSQRRDGRSKKVSTQPPDKKPDTIDSLLNHDITTLQDTSRFSQNPIKYDKPEAGPTSNSFLQMSLSFGVKILIEPMQDWSRSCRRPAIYTEHLRHKAIGMHKSSRENQTITSKNNIECGGPSKESTRQQKDRNKHVQQTISRHSSHTKGGETTRDSSATQTEFSQSEDSKETESHHENARNISKRLLQIEALHKEQESCWSDEKHKLFTEIRTLKSKEQETRQQVSIFQKKLNDQAIESQYYRERIKVLEKANEREIKRRFQMEEIMDELKSELDKIRALFIKQERGFQLRERLEKEKSQAIVEKLQLELQETQGQLLHERQERLCERQCHLEEQHNRSEQHINTSEPDAPFPSSPQAANSTLDMSSFLNNSTLLPDRVKKIMEEWRSKMEEALMEAEKPPAEDNQGGRSSSNKFGDVCAKSANAQEPAPADAFNVKALEVREANETVVRLTSDDPDEVHQVGKPIDACLLNQQHRSSTRTLGTNTRTLHNDTGKRPCQAKRSLDSTFDHDPIPRIDEWEDCFQAEKRSEYQQLNPDVRDKSNDGRISYPVLDVIQDSDLQLCKDIQTWYNPGQFSSTC</sequence>
<dbReference type="EMBL" id="FR824048">
    <property type="protein sequence ID" value="CCA14360.1"/>
    <property type="molecule type" value="Genomic_DNA"/>
</dbReference>
<proteinExistence type="predicted"/>